<reference evidence="5 6" key="1">
    <citation type="submission" date="2024-02" db="EMBL/GenBank/DDBJ databases">
        <title>Discinaceae phylogenomics.</title>
        <authorList>
            <person name="Dirks A.C."/>
            <person name="James T.Y."/>
        </authorList>
    </citation>
    <scope>NUCLEOTIDE SEQUENCE [LARGE SCALE GENOMIC DNA]</scope>
    <source>
        <strain evidence="5 6">ACD0624</strain>
    </source>
</reference>
<accession>A0ABR3GC06</accession>
<gene>
    <name evidence="5" type="ORF">Q9L58_007800</name>
</gene>
<dbReference type="Gene3D" id="2.130.10.10">
    <property type="entry name" value="YVTN repeat-like/Quinoprotein amine dehydrogenase"/>
    <property type="match status" value="2"/>
</dbReference>
<keyword evidence="4" id="KW-0539">Nucleus</keyword>
<proteinExistence type="predicted"/>
<dbReference type="SUPFAM" id="SSF50978">
    <property type="entry name" value="WD40 repeat-like"/>
    <property type="match status" value="1"/>
</dbReference>
<evidence type="ECO:0000313" key="5">
    <source>
        <dbReference type="EMBL" id="KAL0633295.1"/>
    </source>
</evidence>
<evidence type="ECO:0000313" key="6">
    <source>
        <dbReference type="Proteomes" id="UP001447188"/>
    </source>
</evidence>
<dbReference type="InterPro" id="IPR036322">
    <property type="entry name" value="WD40_repeat_dom_sf"/>
</dbReference>
<protein>
    <recommendedName>
        <fullName evidence="7">LisH domain-containing protein</fullName>
    </recommendedName>
</protein>
<comment type="subcellular location">
    <subcellularLocation>
        <location evidence="1">Nucleus</location>
    </subcellularLocation>
</comment>
<evidence type="ECO:0000256" key="4">
    <source>
        <dbReference type="ARBA" id="ARBA00023242"/>
    </source>
</evidence>
<evidence type="ECO:0000256" key="1">
    <source>
        <dbReference type="ARBA" id="ARBA00004123"/>
    </source>
</evidence>
<dbReference type="PROSITE" id="PS50896">
    <property type="entry name" value="LISH"/>
    <property type="match status" value="1"/>
</dbReference>
<dbReference type="InterPro" id="IPR001680">
    <property type="entry name" value="WD40_rpt"/>
</dbReference>
<dbReference type="PANTHER" id="PTHR19848">
    <property type="entry name" value="WD40 REPEAT PROTEIN"/>
    <property type="match status" value="1"/>
</dbReference>
<evidence type="ECO:0008006" key="7">
    <source>
        <dbReference type="Google" id="ProtNLM"/>
    </source>
</evidence>
<dbReference type="Proteomes" id="UP001447188">
    <property type="component" value="Unassembled WGS sequence"/>
</dbReference>
<keyword evidence="6" id="KW-1185">Reference proteome</keyword>
<dbReference type="Pfam" id="PF00400">
    <property type="entry name" value="WD40"/>
    <property type="match status" value="1"/>
</dbReference>
<evidence type="ECO:0000256" key="2">
    <source>
        <dbReference type="ARBA" id="ARBA00022574"/>
    </source>
</evidence>
<dbReference type="PANTHER" id="PTHR19848:SF0">
    <property type="entry name" value="NOTCHLESS PROTEIN HOMOLOG 1"/>
    <property type="match status" value="1"/>
</dbReference>
<sequence length="433" mass="47154">MPAPDSPTLLVARFLKSNGYERTLAAFLEETNLDASAVDPKGPKTVLTIERVLEEKKLFDLSLKLEKVEIIEGEDEFTVPCPSVPRLIAPSDVPQSNLLFVSVENFGAPFNCPLLIATTADRVLRLYNLAGTLVRTCTHLHASAILSVTVLQQQWLITTSMSGHVVLSSADTGEVISELKAHEKYAIKAVLYKNEYLATAAYDKTINVYQISYSDNNTPSLSSLLGRIELPTPPEALCFVTLPSSGEPALCYSRRDSTFVYYHSLCPLLPPHSTRNLAPHSTAWHTFHAMWLSPSPSNPSLLAVATSSIPHMKFLLLPVDSDTVIKEVFTAAPQSVYSTAVLAWRPQGNGVWVNADDGVVRGIEVKSGKVKMELRASRGGEKVRTLWAGRVDGREMLVTGGFDKGLKVWSVEGEEGAFGSADERADGIDGANN</sequence>
<organism evidence="5 6">
    <name type="scientific">Discina gigas</name>
    <dbReference type="NCBI Taxonomy" id="1032678"/>
    <lineage>
        <taxon>Eukaryota</taxon>
        <taxon>Fungi</taxon>
        <taxon>Dikarya</taxon>
        <taxon>Ascomycota</taxon>
        <taxon>Pezizomycotina</taxon>
        <taxon>Pezizomycetes</taxon>
        <taxon>Pezizales</taxon>
        <taxon>Discinaceae</taxon>
        <taxon>Discina</taxon>
    </lineage>
</organism>
<dbReference type="EMBL" id="JBBBZM010000130">
    <property type="protein sequence ID" value="KAL0633295.1"/>
    <property type="molecule type" value="Genomic_DNA"/>
</dbReference>
<keyword evidence="2" id="KW-0853">WD repeat</keyword>
<comment type="caution">
    <text evidence="5">The sequence shown here is derived from an EMBL/GenBank/DDBJ whole genome shotgun (WGS) entry which is preliminary data.</text>
</comment>
<evidence type="ECO:0000256" key="3">
    <source>
        <dbReference type="ARBA" id="ARBA00022737"/>
    </source>
</evidence>
<keyword evidence="3" id="KW-0677">Repeat</keyword>
<dbReference type="InterPro" id="IPR006594">
    <property type="entry name" value="LisH"/>
</dbReference>
<name>A0ABR3GC06_9PEZI</name>
<dbReference type="InterPro" id="IPR015943">
    <property type="entry name" value="WD40/YVTN_repeat-like_dom_sf"/>
</dbReference>
<dbReference type="SMART" id="SM00320">
    <property type="entry name" value="WD40"/>
    <property type="match status" value="3"/>
</dbReference>